<reference evidence="5" key="4">
    <citation type="journal article" date="2018" name="Nat. Plants">
        <title>Whole-genome landscape of Medicago truncatula symbiotic genes.</title>
        <authorList>
            <person name="Pecrix Y."/>
            <person name="Staton S.E."/>
            <person name="Sallet E."/>
            <person name="Lelandais-Briere C."/>
            <person name="Moreau S."/>
            <person name="Carrere S."/>
            <person name="Blein T."/>
            <person name="Jardinaud M.F."/>
            <person name="Latrasse D."/>
            <person name="Zouine M."/>
            <person name="Zahm M."/>
            <person name="Kreplak J."/>
            <person name="Mayjonade B."/>
            <person name="Satge C."/>
            <person name="Perez M."/>
            <person name="Cauet S."/>
            <person name="Marande W."/>
            <person name="Chantry-Darmon C."/>
            <person name="Lopez-Roques C."/>
            <person name="Bouchez O."/>
            <person name="Berard A."/>
            <person name="Debelle F."/>
            <person name="Munos S."/>
            <person name="Bendahmane A."/>
            <person name="Berges H."/>
            <person name="Niebel A."/>
            <person name="Buitink J."/>
            <person name="Frugier F."/>
            <person name="Benhamed M."/>
            <person name="Crespi M."/>
            <person name="Gouzy J."/>
            <person name="Gamas P."/>
        </authorList>
    </citation>
    <scope>NUCLEOTIDE SEQUENCE [LARGE SCALE GENOMIC DNA]</scope>
    <source>
        <strain evidence="5">cv. Jemalong A17</strain>
    </source>
</reference>
<gene>
    <name evidence="3" type="primary">25483626</name>
    <name evidence="1" type="ordered locus">MTR_1g054990</name>
    <name evidence="2" type="ORF">MtrunA17_Chr1g0176501</name>
</gene>
<name>A0A072VUP3_MEDTR</name>
<evidence type="ECO:0000313" key="1">
    <source>
        <dbReference type="EMBL" id="KEH41815.1"/>
    </source>
</evidence>
<sequence length="187" mass="20817">MSSKVVLRQVQSSNRRQPLLQQNKSSLKAGTRLGEAVGGTAAVCCCAPCAVANIVYLAIYKVPATLCIRALRKRKQHHRRRIQASAETMFPAKRRCTCGCCDDIVGARVHPTCSDDDETYRGVKSDSLGVQEEEEDKDVVELEKEMWNTFYETGFWRSSSQRNKDSLSLSSSQTATPNFQVIIVPTL</sequence>
<protein>
    <submittedName>
        <fullName evidence="1 3">Uncharacterized protein</fullName>
    </submittedName>
</protein>
<organism evidence="1 4">
    <name type="scientific">Medicago truncatula</name>
    <name type="common">Barrel medic</name>
    <name type="synonym">Medicago tribuloides</name>
    <dbReference type="NCBI Taxonomy" id="3880"/>
    <lineage>
        <taxon>Eukaryota</taxon>
        <taxon>Viridiplantae</taxon>
        <taxon>Streptophyta</taxon>
        <taxon>Embryophyta</taxon>
        <taxon>Tracheophyta</taxon>
        <taxon>Spermatophyta</taxon>
        <taxon>Magnoliopsida</taxon>
        <taxon>eudicotyledons</taxon>
        <taxon>Gunneridae</taxon>
        <taxon>Pentapetalae</taxon>
        <taxon>rosids</taxon>
        <taxon>fabids</taxon>
        <taxon>Fabales</taxon>
        <taxon>Fabaceae</taxon>
        <taxon>Papilionoideae</taxon>
        <taxon>50 kb inversion clade</taxon>
        <taxon>NPAAA clade</taxon>
        <taxon>Hologalegina</taxon>
        <taxon>IRL clade</taxon>
        <taxon>Trifolieae</taxon>
        <taxon>Medicago</taxon>
    </lineage>
</organism>
<dbReference type="Proteomes" id="UP000265566">
    <property type="component" value="Chromosome 1"/>
</dbReference>
<reference evidence="3" key="3">
    <citation type="submission" date="2015-04" db="UniProtKB">
        <authorList>
            <consortium name="EnsemblPlants"/>
        </authorList>
    </citation>
    <scope>IDENTIFICATION</scope>
    <source>
        <strain evidence="3">cv. Jemalong A17</strain>
    </source>
</reference>
<dbReference type="EMBL" id="CM001217">
    <property type="protein sequence ID" value="KEH41815.1"/>
    <property type="molecule type" value="Genomic_DNA"/>
</dbReference>
<dbReference type="HOGENOM" id="CLU_101146_1_0_1"/>
<evidence type="ECO:0000313" key="4">
    <source>
        <dbReference type="Proteomes" id="UP000002051"/>
    </source>
</evidence>
<evidence type="ECO:0000313" key="2">
    <source>
        <dbReference type="EMBL" id="RHN79361.1"/>
    </source>
</evidence>
<reference evidence="2" key="5">
    <citation type="journal article" date="2018" name="Nat. Plants">
        <title>Whole-genome landscape of Medicago truncatula symbiotic genes.</title>
        <authorList>
            <person name="Pecrix Y."/>
            <person name="Gamas P."/>
            <person name="Carrere S."/>
        </authorList>
    </citation>
    <scope>NUCLEOTIDE SEQUENCE</scope>
    <source>
        <tissue evidence="2">Leaves</tissue>
    </source>
</reference>
<dbReference type="EnsemblPlants" id="KEH41815">
    <property type="protein sequence ID" value="KEH41815"/>
    <property type="gene ID" value="MTR_1g054990"/>
</dbReference>
<dbReference type="Proteomes" id="UP000002051">
    <property type="component" value="Unassembled WGS sequence"/>
</dbReference>
<dbReference type="OrthoDB" id="695262at2759"/>
<proteinExistence type="predicted"/>
<dbReference type="EMBL" id="PSQE01000001">
    <property type="protein sequence ID" value="RHN79361.1"/>
    <property type="molecule type" value="Genomic_DNA"/>
</dbReference>
<accession>A0A072VUP3</accession>
<dbReference type="Gramene" id="rna3141">
    <property type="protein sequence ID" value="RHN79361.1"/>
    <property type="gene ID" value="gene3141"/>
</dbReference>
<dbReference type="PANTHER" id="PTHR33264">
    <property type="entry name" value="EXPRESSED PROTEIN"/>
    <property type="match status" value="1"/>
</dbReference>
<dbReference type="PANTHER" id="PTHR33264:SF8">
    <property type="entry name" value="EXPRESSED PROTEIN"/>
    <property type="match status" value="1"/>
</dbReference>
<evidence type="ECO:0000313" key="5">
    <source>
        <dbReference type="Proteomes" id="UP000265566"/>
    </source>
</evidence>
<keyword evidence="4" id="KW-1185">Reference proteome</keyword>
<dbReference type="STRING" id="3880.A0A072VUP3"/>
<reference evidence="1 4" key="1">
    <citation type="journal article" date="2011" name="Nature">
        <title>The Medicago genome provides insight into the evolution of rhizobial symbioses.</title>
        <authorList>
            <person name="Young N.D."/>
            <person name="Debelle F."/>
            <person name="Oldroyd G.E."/>
            <person name="Geurts R."/>
            <person name="Cannon S.B."/>
            <person name="Udvardi M.K."/>
            <person name="Benedito V.A."/>
            <person name="Mayer K.F."/>
            <person name="Gouzy J."/>
            <person name="Schoof H."/>
            <person name="Van de Peer Y."/>
            <person name="Proost S."/>
            <person name="Cook D.R."/>
            <person name="Meyers B.C."/>
            <person name="Spannagl M."/>
            <person name="Cheung F."/>
            <person name="De Mita S."/>
            <person name="Krishnakumar V."/>
            <person name="Gundlach H."/>
            <person name="Zhou S."/>
            <person name="Mudge J."/>
            <person name="Bharti A.K."/>
            <person name="Murray J.D."/>
            <person name="Naoumkina M.A."/>
            <person name="Rosen B."/>
            <person name="Silverstein K.A."/>
            <person name="Tang H."/>
            <person name="Rombauts S."/>
            <person name="Zhao P.X."/>
            <person name="Zhou P."/>
            <person name="Barbe V."/>
            <person name="Bardou P."/>
            <person name="Bechner M."/>
            <person name="Bellec A."/>
            <person name="Berger A."/>
            <person name="Berges H."/>
            <person name="Bidwell S."/>
            <person name="Bisseling T."/>
            <person name="Choisne N."/>
            <person name="Couloux A."/>
            <person name="Denny R."/>
            <person name="Deshpande S."/>
            <person name="Dai X."/>
            <person name="Doyle J.J."/>
            <person name="Dudez A.M."/>
            <person name="Farmer A.D."/>
            <person name="Fouteau S."/>
            <person name="Franken C."/>
            <person name="Gibelin C."/>
            <person name="Gish J."/>
            <person name="Goldstein S."/>
            <person name="Gonzalez A.J."/>
            <person name="Green P.J."/>
            <person name="Hallab A."/>
            <person name="Hartog M."/>
            <person name="Hua A."/>
            <person name="Humphray S.J."/>
            <person name="Jeong D.H."/>
            <person name="Jing Y."/>
            <person name="Jocker A."/>
            <person name="Kenton S.M."/>
            <person name="Kim D.J."/>
            <person name="Klee K."/>
            <person name="Lai H."/>
            <person name="Lang C."/>
            <person name="Lin S."/>
            <person name="Macmil S.L."/>
            <person name="Magdelenat G."/>
            <person name="Matthews L."/>
            <person name="McCorrison J."/>
            <person name="Monaghan E.L."/>
            <person name="Mun J.H."/>
            <person name="Najar F.Z."/>
            <person name="Nicholson C."/>
            <person name="Noirot C."/>
            <person name="O'Bleness M."/>
            <person name="Paule C.R."/>
            <person name="Poulain J."/>
            <person name="Prion F."/>
            <person name="Qin B."/>
            <person name="Qu C."/>
            <person name="Retzel E.F."/>
            <person name="Riddle C."/>
            <person name="Sallet E."/>
            <person name="Samain S."/>
            <person name="Samson N."/>
            <person name="Sanders I."/>
            <person name="Saurat O."/>
            <person name="Scarpelli C."/>
            <person name="Schiex T."/>
            <person name="Segurens B."/>
            <person name="Severin A.J."/>
            <person name="Sherrier D.J."/>
            <person name="Shi R."/>
            <person name="Sims S."/>
            <person name="Singer S.R."/>
            <person name="Sinharoy S."/>
            <person name="Sterck L."/>
            <person name="Viollet A."/>
            <person name="Wang B.B."/>
            <person name="Wang K."/>
            <person name="Wang M."/>
            <person name="Wang X."/>
            <person name="Warfsmann J."/>
            <person name="Weissenbach J."/>
            <person name="White D.D."/>
            <person name="White J.D."/>
            <person name="Wiley G.B."/>
            <person name="Wincker P."/>
            <person name="Xing Y."/>
            <person name="Yang L."/>
            <person name="Yao Z."/>
            <person name="Ying F."/>
            <person name="Zhai J."/>
            <person name="Zhou L."/>
            <person name="Zuber A."/>
            <person name="Denarie J."/>
            <person name="Dixon R.A."/>
            <person name="May G.D."/>
            <person name="Schwartz D.C."/>
            <person name="Rogers J."/>
            <person name="Quetier F."/>
            <person name="Town C.D."/>
            <person name="Roe B.A."/>
        </authorList>
    </citation>
    <scope>NUCLEOTIDE SEQUENCE [LARGE SCALE GENOMIC DNA]</scope>
    <source>
        <strain evidence="1">A17</strain>
        <strain evidence="3 4">cv. Jemalong A17</strain>
    </source>
</reference>
<reference evidence="1 4" key="2">
    <citation type="journal article" date="2014" name="BMC Genomics">
        <title>An improved genome release (version Mt4.0) for the model legume Medicago truncatula.</title>
        <authorList>
            <person name="Tang H."/>
            <person name="Krishnakumar V."/>
            <person name="Bidwell S."/>
            <person name="Rosen B."/>
            <person name="Chan A."/>
            <person name="Zhou S."/>
            <person name="Gentzbittel L."/>
            <person name="Childs K.L."/>
            <person name="Yandell M."/>
            <person name="Gundlach H."/>
            <person name="Mayer K.F."/>
            <person name="Schwartz D.C."/>
            <person name="Town C.D."/>
        </authorList>
    </citation>
    <scope>GENOME REANNOTATION</scope>
    <source>
        <strain evidence="1">A17</strain>
        <strain evidence="3 4">cv. Jemalong A17</strain>
    </source>
</reference>
<dbReference type="AlphaFoldDB" id="A0A072VUP3"/>
<evidence type="ECO:0000313" key="3">
    <source>
        <dbReference type="EnsemblPlants" id="KEH41815"/>
    </source>
</evidence>
<dbReference type="KEGG" id="mtr:25483626"/>